<protein>
    <submittedName>
        <fullName evidence="2">Uncharacterized protein</fullName>
    </submittedName>
</protein>
<keyword evidence="3" id="KW-1185">Reference proteome</keyword>
<gene>
    <name evidence="2" type="ORF">K452DRAFT_14731</name>
</gene>
<evidence type="ECO:0000256" key="1">
    <source>
        <dbReference type="SAM" id="MobiDB-lite"/>
    </source>
</evidence>
<dbReference type="RefSeq" id="XP_033398757.1">
    <property type="nucleotide sequence ID" value="XM_033535493.1"/>
</dbReference>
<proteinExistence type="predicted"/>
<dbReference type="Proteomes" id="UP000799438">
    <property type="component" value="Unassembled WGS sequence"/>
</dbReference>
<name>A0A6A6BI79_9PEZI</name>
<feature type="compositionally biased region" description="Low complexity" evidence="1">
    <location>
        <begin position="118"/>
        <end position="135"/>
    </location>
</feature>
<reference evidence="2" key="1">
    <citation type="journal article" date="2020" name="Stud. Mycol.">
        <title>101 Dothideomycetes genomes: a test case for predicting lifestyles and emergence of pathogens.</title>
        <authorList>
            <person name="Haridas S."/>
            <person name="Albert R."/>
            <person name="Binder M."/>
            <person name="Bloem J."/>
            <person name="Labutti K."/>
            <person name="Salamov A."/>
            <person name="Andreopoulos B."/>
            <person name="Baker S."/>
            <person name="Barry K."/>
            <person name="Bills G."/>
            <person name="Bluhm B."/>
            <person name="Cannon C."/>
            <person name="Castanera R."/>
            <person name="Culley D."/>
            <person name="Daum C."/>
            <person name="Ezra D."/>
            <person name="Gonzalez J."/>
            <person name="Henrissat B."/>
            <person name="Kuo A."/>
            <person name="Liang C."/>
            <person name="Lipzen A."/>
            <person name="Lutzoni F."/>
            <person name="Magnuson J."/>
            <person name="Mondo S."/>
            <person name="Nolan M."/>
            <person name="Ohm R."/>
            <person name="Pangilinan J."/>
            <person name="Park H.-J."/>
            <person name="Ramirez L."/>
            <person name="Alfaro M."/>
            <person name="Sun H."/>
            <person name="Tritt A."/>
            <person name="Yoshinaga Y."/>
            <person name="Zwiers L.-H."/>
            <person name="Turgeon B."/>
            <person name="Goodwin S."/>
            <person name="Spatafora J."/>
            <person name="Crous P."/>
            <person name="Grigoriev I."/>
        </authorList>
    </citation>
    <scope>NUCLEOTIDE SEQUENCE</scope>
    <source>
        <strain evidence="2">CBS 121167</strain>
    </source>
</reference>
<dbReference type="GeneID" id="54292987"/>
<accession>A0A6A6BI79</accession>
<feature type="region of interest" description="Disordered" evidence="1">
    <location>
        <begin position="84"/>
        <end position="135"/>
    </location>
</feature>
<organism evidence="2 3">
    <name type="scientific">Aplosporella prunicola CBS 121167</name>
    <dbReference type="NCBI Taxonomy" id="1176127"/>
    <lineage>
        <taxon>Eukaryota</taxon>
        <taxon>Fungi</taxon>
        <taxon>Dikarya</taxon>
        <taxon>Ascomycota</taxon>
        <taxon>Pezizomycotina</taxon>
        <taxon>Dothideomycetes</taxon>
        <taxon>Dothideomycetes incertae sedis</taxon>
        <taxon>Botryosphaeriales</taxon>
        <taxon>Aplosporellaceae</taxon>
        <taxon>Aplosporella</taxon>
    </lineage>
</organism>
<feature type="region of interest" description="Disordered" evidence="1">
    <location>
        <begin position="19"/>
        <end position="64"/>
    </location>
</feature>
<evidence type="ECO:0000313" key="2">
    <source>
        <dbReference type="EMBL" id="KAF2143045.1"/>
    </source>
</evidence>
<evidence type="ECO:0000313" key="3">
    <source>
        <dbReference type="Proteomes" id="UP000799438"/>
    </source>
</evidence>
<dbReference type="AlphaFoldDB" id="A0A6A6BI79"/>
<dbReference type="EMBL" id="ML995483">
    <property type="protein sequence ID" value="KAF2143045.1"/>
    <property type="molecule type" value="Genomic_DNA"/>
</dbReference>
<sequence length="135" mass="15310">MPRFFLSFALLSQLWYPESKSKREIERERERERESMRGKEGRGKEEGGKREGRGKEEGDDREIEGERDCVCVCMCVNVCMSPKKTASNMARPTPRRQARPGRSLGGWWQAIRTTTDGQPSPAQPTSQPASQAIAH</sequence>